<proteinExistence type="predicted"/>
<organism evidence="2 3">
    <name type="scientific">Desulfuribacillus alkaliarsenatis</name>
    <dbReference type="NCBI Taxonomy" id="766136"/>
    <lineage>
        <taxon>Bacteria</taxon>
        <taxon>Bacillati</taxon>
        <taxon>Bacillota</taxon>
        <taxon>Desulfuribacillia</taxon>
        <taxon>Desulfuribacillales</taxon>
        <taxon>Desulfuribacillaceae</taxon>
        <taxon>Desulfuribacillus</taxon>
    </lineage>
</organism>
<accession>A0A1E5G1Q7</accession>
<dbReference type="Proteomes" id="UP000094296">
    <property type="component" value="Unassembled WGS sequence"/>
</dbReference>
<dbReference type="InterPro" id="IPR001296">
    <property type="entry name" value="Glyco_trans_1"/>
</dbReference>
<dbReference type="Gene3D" id="3.40.50.2000">
    <property type="entry name" value="Glycogen Phosphorylase B"/>
    <property type="match status" value="2"/>
</dbReference>
<evidence type="ECO:0000313" key="3">
    <source>
        <dbReference type="Proteomes" id="UP000094296"/>
    </source>
</evidence>
<reference evidence="2 3" key="1">
    <citation type="submission" date="2016-09" db="EMBL/GenBank/DDBJ databases">
        <title>Draft genome sequence for the type strain of Desulfuribacillus alkaliarsenatis AHT28, an obligately anaerobic, sulfidogenic bacterium isolated from Russian soda lake sediments.</title>
        <authorList>
            <person name="Abin C.A."/>
            <person name="Hollibaugh J.T."/>
        </authorList>
    </citation>
    <scope>NUCLEOTIDE SEQUENCE [LARGE SCALE GENOMIC DNA]</scope>
    <source>
        <strain evidence="2 3">AHT28</strain>
    </source>
</reference>
<dbReference type="AlphaFoldDB" id="A0A1E5G1Q7"/>
<evidence type="ECO:0000259" key="1">
    <source>
        <dbReference type="Pfam" id="PF00534"/>
    </source>
</evidence>
<dbReference type="SUPFAM" id="SSF53756">
    <property type="entry name" value="UDP-Glycosyltransferase/glycogen phosphorylase"/>
    <property type="match status" value="1"/>
</dbReference>
<keyword evidence="3" id="KW-1185">Reference proteome</keyword>
<dbReference type="GO" id="GO:0016757">
    <property type="term" value="F:glycosyltransferase activity"/>
    <property type="evidence" value="ECO:0007669"/>
    <property type="project" value="InterPro"/>
</dbReference>
<dbReference type="PANTHER" id="PTHR12526">
    <property type="entry name" value="GLYCOSYLTRANSFERASE"/>
    <property type="match status" value="1"/>
</dbReference>
<sequence>MNSGKLERLKGLMDKKVLIVSYLFPPIGGGGVQRALKMAKYLEQYGWEAHILTVTEDVYFASKDASLLNQLPPSVKIHRANHLDLIGKFTGQATKNNQTTTNKVSMKARVKQLIKPFLKALKSRILIPDEQILWRNNAVKLGKEVIKSQNIQAIFSTSGPNTNHLVAYELKKHMDLPWIADFRDPWTDNMHRSGIWWREKLEARLERKVVTSADVIMTVTESFLDGFINKYGSTAIKRGSVVHNGYDIADYNNLNHTVNNTDDNGVDISVDSPVDKPVDNPVHKPVDASVNREVSTAPVDKLKLVYTGIFYDKRNPRLLLRAIRELINEGRIDQQKIALHFAGIFDYPGQSANWQTVIDTELEEQIILHGQLPHGQALNLLASADVQLLIADSDKTAGAYIPGKLFEYIAIGKPIFALSHQGESTEIIESLGNGIVADPTSLHEIKKSLSVLYRNWLNTGIAIDMPGDILEKTKKYQRHEQARMLAEELDILHKKN</sequence>
<protein>
    <recommendedName>
        <fullName evidence="1">Glycosyl transferase family 1 domain-containing protein</fullName>
    </recommendedName>
</protein>
<dbReference type="STRING" id="766136.BHF68_06990"/>
<dbReference type="PANTHER" id="PTHR12526:SF630">
    <property type="entry name" value="GLYCOSYLTRANSFERASE"/>
    <property type="match status" value="1"/>
</dbReference>
<dbReference type="Pfam" id="PF00534">
    <property type="entry name" value="Glycos_transf_1"/>
    <property type="match status" value="1"/>
</dbReference>
<comment type="caution">
    <text evidence="2">The sequence shown here is derived from an EMBL/GenBank/DDBJ whole genome shotgun (WGS) entry which is preliminary data.</text>
</comment>
<evidence type="ECO:0000313" key="2">
    <source>
        <dbReference type="EMBL" id="OEF96803.1"/>
    </source>
</evidence>
<name>A0A1E5G1Q7_9FIRM</name>
<dbReference type="EMBL" id="MIJE01000030">
    <property type="protein sequence ID" value="OEF96803.1"/>
    <property type="molecule type" value="Genomic_DNA"/>
</dbReference>
<feature type="domain" description="Glycosyl transferase family 1" evidence="1">
    <location>
        <begin position="291"/>
        <end position="454"/>
    </location>
</feature>
<gene>
    <name evidence="2" type="ORF">BHF68_06990</name>
</gene>